<sequence>MHTYAIISLAFAALASAQSSASVATTSVPYENPLTEYLTQTNSLGVITGMPTQPAVVTSIPTQPAVVTSQPILDTIYAGLSTGLNTVLVGNATQTVLISSGLTSVIKSTPKPTAASTSGGPAASGTGAAASASSSGSSAASHMKAGAGALLGAGAFAALFL</sequence>
<gene>
    <name evidence="3" type="ORF">EJ08DRAFT_649166</name>
</gene>
<feature type="compositionally biased region" description="Low complexity" evidence="1">
    <location>
        <begin position="113"/>
        <end position="131"/>
    </location>
</feature>
<dbReference type="AlphaFoldDB" id="A0A9P4NSV5"/>
<evidence type="ECO:0000313" key="3">
    <source>
        <dbReference type="EMBL" id="KAF2431086.1"/>
    </source>
</evidence>
<proteinExistence type="predicted"/>
<protein>
    <submittedName>
        <fullName evidence="3">Uncharacterized protein</fullName>
    </submittedName>
</protein>
<evidence type="ECO:0000256" key="2">
    <source>
        <dbReference type="SAM" id="SignalP"/>
    </source>
</evidence>
<feature type="chain" id="PRO_5040435451" evidence="2">
    <location>
        <begin position="18"/>
        <end position="161"/>
    </location>
</feature>
<feature type="signal peptide" evidence="2">
    <location>
        <begin position="1"/>
        <end position="17"/>
    </location>
</feature>
<name>A0A9P4NSV5_9PEZI</name>
<evidence type="ECO:0000313" key="4">
    <source>
        <dbReference type="Proteomes" id="UP000800235"/>
    </source>
</evidence>
<organism evidence="3 4">
    <name type="scientific">Tothia fuscella</name>
    <dbReference type="NCBI Taxonomy" id="1048955"/>
    <lineage>
        <taxon>Eukaryota</taxon>
        <taxon>Fungi</taxon>
        <taxon>Dikarya</taxon>
        <taxon>Ascomycota</taxon>
        <taxon>Pezizomycotina</taxon>
        <taxon>Dothideomycetes</taxon>
        <taxon>Pleosporomycetidae</taxon>
        <taxon>Venturiales</taxon>
        <taxon>Cylindrosympodiaceae</taxon>
        <taxon>Tothia</taxon>
    </lineage>
</organism>
<feature type="region of interest" description="Disordered" evidence="1">
    <location>
        <begin position="109"/>
        <end position="131"/>
    </location>
</feature>
<evidence type="ECO:0000256" key="1">
    <source>
        <dbReference type="SAM" id="MobiDB-lite"/>
    </source>
</evidence>
<comment type="caution">
    <text evidence="3">The sequence shown here is derived from an EMBL/GenBank/DDBJ whole genome shotgun (WGS) entry which is preliminary data.</text>
</comment>
<dbReference type="EMBL" id="MU007034">
    <property type="protein sequence ID" value="KAF2431086.1"/>
    <property type="molecule type" value="Genomic_DNA"/>
</dbReference>
<accession>A0A9P4NSV5</accession>
<dbReference type="OrthoDB" id="5429002at2759"/>
<reference evidence="3" key="1">
    <citation type="journal article" date="2020" name="Stud. Mycol.">
        <title>101 Dothideomycetes genomes: a test case for predicting lifestyles and emergence of pathogens.</title>
        <authorList>
            <person name="Haridas S."/>
            <person name="Albert R."/>
            <person name="Binder M."/>
            <person name="Bloem J."/>
            <person name="Labutti K."/>
            <person name="Salamov A."/>
            <person name="Andreopoulos B."/>
            <person name="Baker S."/>
            <person name="Barry K."/>
            <person name="Bills G."/>
            <person name="Bluhm B."/>
            <person name="Cannon C."/>
            <person name="Castanera R."/>
            <person name="Culley D."/>
            <person name="Daum C."/>
            <person name="Ezra D."/>
            <person name="Gonzalez J."/>
            <person name="Henrissat B."/>
            <person name="Kuo A."/>
            <person name="Liang C."/>
            <person name="Lipzen A."/>
            <person name="Lutzoni F."/>
            <person name="Magnuson J."/>
            <person name="Mondo S."/>
            <person name="Nolan M."/>
            <person name="Ohm R."/>
            <person name="Pangilinan J."/>
            <person name="Park H.-J."/>
            <person name="Ramirez L."/>
            <person name="Alfaro M."/>
            <person name="Sun H."/>
            <person name="Tritt A."/>
            <person name="Yoshinaga Y."/>
            <person name="Zwiers L.-H."/>
            <person name="Turgeon B."/>
            <person name="Goodwin S."/>
            <person name="Spatafora J."/>
            <person name="Crous P."/>
            <person name="Grigoriev I."/>
        </authorList>
    </citation>
    <scope>NUCLEOTIDE SEQUENCE</scope>
    <source>
        <strain evidence="3">CBS 130266</strain>
    </source>
</reference>
<dbReference type="Proteomes" id="UP000800235">
    <property type="component" value="Unassembled WGS sequence"/>
</dbReference>
<keyword evidence="2" id="KW-0732">Signal</keyword>
<keyword evidence="4" id="KW-1185">Reference proteome</keyword>